<dbReference type="Gene3D" id="3.30.1280.10">
    <property type="entry name" value="Phosphoribosylformylglycinamidine synthase subunit PurS"/>
    <property type="match status" value="1"/>
</dbReference>
<dbReference type="EMBL" id="JQ085825">
    <property type="protein sequence ID" value="AFD03415.1"/>
    <property type="molecule type" value="Genomic_DNA"/>
</dbReference>
<comment type="subcellular location">
    <subcellularLocation>
        <location evidence="6">Cytoplasm</location>
    </subcellularLocation>
</comment>
<protein>
    <recommendedName>
        <fullName evidence="6">Phosphoribosylformylglycinamidine synthase subunit PurS</fullName>
        <shortName evidence="6">FGAM synthase</shortName>
        <ecNumber evidence="6">6.3.5.3</ecNumber>
    </recommendedName>
    <alternativeName>
        <fullName evidence="6">Formylglycinamide ribonucleotide amidotransferase subunit III</fullName>
        <shortName evidence="6">FGAR amidotransferase III</shortName>
        <shortName evidence="6">FGAR-AT III</shortName>
    </alternativeName>
    <alternativeName>
        <fullName evidence="6">Phosphoribosylformylglycinamidine synthase subunit III</fullName>
    </alternativeName>
</protein>
<dbReference type="PANTHER" id="PTHR34696:SF1">
    <property type="entry name" value="PHOSPHORIBOSYLFORMYLGLYCINAMIDINE SYNTHASE SUBUNIT PURS"/>
    <property type="match status" value="1"/>
</dbReference>
<comment type="function">
    <text evidence="6">Part of the phosphoribosylformylglycinamidine synthase complex involved in the purines biosynthetic pathway. Catalyzes the ATP-dependent conversion of formylglycinamide ribonucleotide (FGAR) and glutamine to yield formylglycinamidine ribonucleotide (FGAM) and glutamate. The FGAM synthase complex is composed of three subunits. PurQ produces an ammonia molecule by converting glutamine to glutamate. PurL transfers the ammonia molecule to FGAR to form FGAM in an ATP-dependent manner. PurS interacts with PurQ and PurL and is thought to assist in the transfer of the ammonia molecule from PurQ to PurL.</text>
</comment>
<evidence type="ECO:0000256" key="6">
    <source>
        <dbReference type="HAMAP-Rule" id="MF_01926"/>
    </source>
</evidence>
<dbReference type="InterPro" id="IPR003850">
    <property type="entry name" value="PurS"/>
</dbReference>
<keyword evidence="3 6" id="KW-0547">Nucleotide-binding</keyword>
<proteinExistence type="inferred from homology"/>
<organism evidence="7">
    <name type="scientific">uncultured archaeon W5-61a</name>
    <dbReference type="NCBI Taxonomy" id="1131008"/>
    <lineage>
        <taxon>Archaea</taxon>
        <taxon>environmental samples</taxon>
    </lineage>
</organism>
<name>H9BX93_9ARCH</name>
<dbReference type="HAMAP" id="MF_01926">
    <property type="entry name" value="PurS"/>
    <property type="match status" value="1"/>
</dbReference>
<accession>H9BX93</accession>
<keyword evidence="2 6" id="KW-0436">Ligase</keyword>
<dbReference type="PANTHER" id="PTHR34696">
    <property type="entry name" value="PHOSPHORIBOSYLFORMYLGLYCINAMIDINE SYNTHASE SUBUNIT PURS"/>
    <property type="match status" value="1"/>
</dbReference>
<evidence type="ECO:0000256" key="5">
    <source>
        <dbReference type="ARBA" id="ARBA00022840"/>
    </source>
</evidence>
<dbReference type="EC" id="6.3.5.3" evidence="6"/>
<dbReference type="Pfam" id="PF02700">
    <property type="entry name" value="PurS"/>
    <property type="match status" value="1"/>
</dbReference>
<comment type="catalytic activity">
    <reaction evidence="6">
        <text>N(2)-formyl-N(1)-(5-phospho-beta-D-ribosyl)glycinamide + L-glutamine + ATP + H2O = 2-formamido-N(1)-(5-O-phospho-beta-D-ribosyl)acetamidine + L-glutamate + ADP + phosphate + H(+)</text>
        <dbReference type="Rhea" id="RHEA:17129"/>
        <dbReference type="ChEBI" id="CHEBI:15377"/>
        <dbReference type="ChEBI" id="CHEBI:15378"/>
        <dbReference type="ChEBI" id="CHEBI:29985"/>
        <dbReference type="ChEBI" id="CHEBI:30616"/>
        <dbReference type="ChEBI" id="CHEBI:43474"/>
        <dbReference type="ChEBI" id="CHEBI:58359"/>
        <dbReference type="ChEBI" id="CHEBI:147286"/>
        <dbReference type="ChEBI" id="CHEBI:147287"/>
        <dbReference type="ChEBI" id="CHEBI:456216"/>
        <dbReference type="EC" id="6.3.5.3"/>
    </reaction>
</comment>
<evidence type="ECO:0000313" key="7">
    <source>
        <dbReference type="EMBL" id="AFD03415.1"/>
    </source>
</evidence>
<evidence type="ECO:0000256" key="2">
    <source>
        <dbReference type="ARBA" id="ARBA00022598"/>
    </source>
</evidence>
<evidence type="ECO:0000256" key="4">
    <source>
        <dbReference type="ARBA" id="ARBA00022755"/>
    </source>
</evidence>
<keyword evidence="5 6" id="KW-0067">ATP-binding</keyword>
<sequence length="89" mass="9737">MAGLPRFRIDVFITNKPAIRDPEGESILEDLVILNGFESVKSIRTGKVLAMEIEAENVEIAKSKVIEMCDSLRLYNPVVSSCSVRVAGG</sequence>
<comment type="pathway">
    <text evidence="6">Purine metabolism; IMP biosynthesis via de novo pathway; 5-amino-1-(5-phospho-D-ribosyl)imidazole from N(2)-formyl-N(1)-(5-phospho-D-ribosyl)glycinamide: step 1/2.</text>
</comment>
<gene>
    <name evidence="6" type="primary">purS</name>
</gene>
<keyword evidence="1 6" id="KW-0963">Cytoplasm</keyword>
<evidence type="ECO:0000256" key="3">
    <source>
        <dbReference type="ARBA" id="ARBA00022741"/>
    </source>
</evidence>
<comment type="subunit">
    <text evidence="6">Part of the FGAM synthase complex composed of 1 PurL, 1 PurQ and 2 PurS subunits.</text>
</comment>
<dbReference type="InterPro" id="IPR036604">
    <property type="entry name" value="PurS-like_sf"/>
</dbReference>
<dbReference type="GO" id="GO:0005737">
    <property type="term" value="C:cytoplasm"/>
    <property type="evidence" value="ECO:0007669"/>
    <property type="project" value="UniProtKB-SubCell"/>
</dbReference>
<dbReference type="GO" id="GO:0004642">
    <property type="term" value="F:phosphoribosylformylglycinamidine synthase activity"/>
    <property type="evidence" value="ECO:0007669"/>
    <property type="project" value="UniProtKB-UniRule"/>
</dbReference>
<keyword evidence="4 6" id="KW-0658">Purine biosynthesis</keyword>
<reference evidence="7" key="1">
    <citation type="submission" date="2011-11" db="EMBL/GenBank/DDBJ databases">
        <title>Construction and analysis of a metagenome of deep-sea sediment.</title>
        <authorList>
            <person name="Huo Y.-Y."/>
            <person name="Cheng H."/>
            <person name="Wu M."/>
        </authorList>
    </citation>
    <scope>NUCLEOTIDE SEQUENCE</scope>
</reference>
<dbReference type="GO" id="GO:0005524">
    <property type="term" value="F:ATP binding"/>
    <property type="evidence" value="ECO:0007669"/>
    <property type="project" value="UniProtKB-UniRule"/>
</dbReference>
<dbReference type="GO" id="GO:0006189">
    <property type="term" value="P:'de novo' IMP biosynthetic process"/>
    <property type="evidence" value="ECO:0007669"/>
    <property type="project" value="UniProtKB-UniRule"/>
</dbReference>
<dbReference type="SUPFAM" id="SSF82697">
    <property type="entry name" value="PurS-like"/>
    <property type="match status" value="1"/>
</dbReference>
<evidence type="ECO:0000256" key="1">
    <source>
        <dbReference type="ARBA" id="ARBA00022490"/>
    </source>
</evidence>
<comment type="similarity">
    <text evidence="6">Belongs to the PurS family.</text>
</comment>
<dbReference type="AlphaFoldDB" id="H9BX93"/>
<dbReference type="NCBIfam" id="TIGR00302">
    <property type="entry name" value="phosphoribosylformylglycinamidine synthase subunit PurS"/>
    <property type="match status" value="1"/>
</dbReference>
<dbReference type="UniPathway" id="UPA00074">
    <property type="reaction ID" value="UER00128"/>
</dbReference>